<dbReference type="InterPro" id="IPR011990">
    <property type="entry name" value="TPR-like_helical_dom_sf"/>
</dbReference>
<dbReference type="Pfam" id="PF06552">
    <property type="entry name" value="TOM20_plant"/>
    <property type="match status" value="1"/>
</dbReference>
<dbReference type="EMBL" id="UOEP01000088">
    <property type="protein sequence ID" value="VAW18568.1"/>
    <property type="molecule type" value="Genomic_DNA"/>
</dbReference>
<accession>A0A3B0TKM1</accession>
<dbReference type="InterPro" id="IPR019734">
    <property type="entry name" value="TPR_rpt"/>
</dbReference>
<sequence length="539" mass="61810">MKTILRKSVLIGIAITFTVIGANAQRIITGTVYREGKPAAGVVVEGHKGTNYYTSFDGKYKIQADKKSKWIKFTYADDMRKLNIEGNTNNVIDFSFDGKIPVKGAGEDKGVNLKSAQELMKGQNKEFMNDLSLYAEFYKQKEYKSALPHWKNLFDKYPKSTSNIYIHGVKMYESFLRKATSWEEKEKYIDKMMEIYDRRIKYFDHKGYVLGRKGTDWFKYKLMNEKITPEELKKVYKKGYEWLDESIKLQGDKSEVPILVVFMQVTKQLFKLGELSKETVVKNYETCNNIINAALKKDPANEKAKLSQTAIEQVFGTSGAADCEALVSMYTPQFAERSGDIEFVKSMLRRLNQAGCNESPLFEQGAEQMYELNPSGEAAFNMARMFLKKGDPQKAKQYYQQAMKLETDQSLLENYYYEFAAFMFAQEKNLPEARSYARKALAINPKNCKALMLIGDIYVAASRAFSDDNFERSTVFWVAVDYFNRARSADSDCAADAASKAATYRAYFPNKETGFFNGLEEGKNYQVKGWINETTKVRY</sequence>
<name>A0A3B0TKM1_9ZZZZ</name>
<dbReference type="AlphaFoldDB" id="A0A3B0TKM1"/>
<protein>
    <submittedName>
        <fullName evidence="1">Uncharacterized protein</fullName>
    </submittedName>
</protein>
<dbReference type="Gene3D" id="1.25.40.10">
    <property type="entry name" value="Tetratricopeptide repeat domain"/>
    <property type="match status" value="1"/>
</dbReference>
<dbReference type="PROSITE" id="PS50005">
    <property type="entry name" value="TPR"/>
    <property type="match status" value="1"/>
</dbReference>
<evidence type="ECO:0000313" key="1">
    <source>
        <dbReference type="EMBL" id="VAW18568.1"/>
    </source>
</evidence>
<dbReference type="SUPFAM" id="SSF48452">
    <property type="entry name" value="TPR-like"/>
    <property type="match status" value="2"/>
</dbReference>
<proteinExistence type="predicted"/>
<reference evidence="1" key="1">
    <citation type="submission" date="2018-06" db="EMBL/GenBank/DDBJ databases">
        <authorList>
            <person name="Zhirakovskaya E."/>
        </authorList>
    </citation>
    <scope>NUCLEOTIDE SEQUENCE</scope>
</reference>
<gene>
    <name evidence="1" type="ORF">MNBD_BACTEROID01-2254</name>
</gene>
<dbReference type="SMART" id="SM00028">
    <property type="entry name" value="TPR"/>
    <property type="match status" value="2"/>
</dbReference>
<organism evidence="1">
    <name type="scientific">hydrothermal vent metagenome</name>
    <dbReference type="NCBI Taxonomy" id="652676"/>
    <lineage>
        <taxon>unclassified sequences</taxon>
        <taxon>metagenomes</taxon>
        <taxon>ecological metagenomes</taxon>
    </lineage>
</organism>